<evidence type="ECO:0000313" key="9">
    <source>
        <dbReference type="Proteomes" id="UP000432715"/>
    </source>
</evidence>
<evidence type="ECO:0000313" key="8">
    <source>
        <dbReference type="EMBL" id="KAB3534092.1"/>
    </source>
</evidence>
<dbReference type="SUPFAM" id="SSF52833">
    <property type="entry name" value="Thioredoxin-like"/>
    <property type="match status" value="1"/>
</dbReference>
<dbReference type="GO" id="GO:0034599">
    <property type="term" value="P:cellular response to oxidative stress"/>
    <property type="evidence" value="ECO:0007669"/>
    <property type="project" value="TreeGrafter"/>
</dbReference>
<dbReference type="InterPro" id="IPR011900">
    <property type="entry name" value="GRX_bact"/>
</dbReference>
<evidence type="ECO:0000256" key="2">
    <source>
        <dbReference type="ARBA" id="ARBA00022448"/>
    </source>
</evidence>
<dbReference type="InterPro" id="IPR002109">
    <property type="entry name" value="Glutaredoxin"/>
</dbReference>
<dbReference type="Proteomes" id="UP000432715">
    <property type="component" value="Unassembled WGS sequence"/>
</dbReference>
<dbReference type="PANTHER" id="PTHR45694:SF18">
    <property type="entry name" value="GLUTAREDOXIN-1-RELATED"/>
    <property type="match status" value="1"/>
</dbReference>
<dbReference type="InterPro" id="IPR011767">
    <property type="entry name" value="GLR_AS"/>
</dbReference>
<dbReference type="GO" id="GO:0015038">
    <property type="term" value="F:glutathione disulfide oxidoreductase activity"/>
    <property type="evidence" value="ECO:0007669"/>
    <property type="project" value="UniProtKB-UniRule"/>
</dbReference>
<evidence type="ECO:0000256" key="6">
    <source>
        <dbReference type="RuleBase" id="RU364065"/>
    </source>
</evidence>
<dbReference type="PROSITE" id="PS00195">
    <property type="entry name" value="GLUTAREDOXIN_1"/>
    <property type="match status" value="1"/>
</dbReference>
<dbReference type="PANTHER" id="PTHR45694">
    <property type="entry name" value="GLUTAREDOXIN 2"/>
    <property type="match status" value="1"/>
</dbReference>
<dbReference type="Gene3D" id="3.40.30.10">
    <property type="entry name" value="Glutaredoxin"/>
    <property type="match status" value="1"/>
</dbReference>
<evidence type="ECO:0000256" key="1">
    <source>
        <dbReference type="ARBA" id="ARBA00007787"/>
    </source>
</evidence>
<sequence length="85" mass="9791">MKNIVIYTKEYCPYCKRALGLLDEKGVQYKKIDVTDDFETYKSVIQKTSWDTVPQIFIDDMFIGGCDDIMALDEKGELDKLLGIN</sequence>
<gene>
    <name evidence="8" type="primary">grxC</name>
    <name evidence="8" type="ORF">F8154_09665</name>
</gene>
<keyword evidence="6" id="KW-0963">Cytoplasm</keyword>
<evidence type="ECO:0000256" key="5">
    <source>
        <dbReference type="ARBA" id="ARBA00023284"/>
    </source>
</evidence>
<dbReference type="AlphaFoldDB" id="A0A6I0F446"/>
<feature type="domain" description="Glutaredoxin" evidence="7">
    <location>
        <begin position="4"/>
        <end position="63"/>
    </location>
</feature>
<evidence type="ECO:0000256" key="3">
    <source>
        <dbReference type="ARBA" id="ARBA00022982"/>
    </source>
</evidence>
<dbReference type="RefSeq" id="WP_151861415.1">
    <property type="nucleotide sequence ID" value="NZ_WBZC01000032.1"/>
</dbReference>
<dbReference type="PROSITE" id="PS51354">
    <property type="entry name" value="GLUTAREDOXIN_2"/>
    <property type="match status" value="1"/>
</dbReference>
<keyword evidence="9" id="KW-1185">Reference proteome</keyword>
<dbReference type="InterPro" id="IPR014025">
    <property type="entry name" value="Glutaredoxin_subgr"/>
</dbReference>
<keyword evidence="5 6" id="KW-0676">Redox-active center</keyword>
<dbReference type="GO" id="GO:0045454">
    <property type="term" value="P:cell redox homeostasis"/>
    <property type="evidence" value="ECO:0007669"/>
    <property type="project" value="InterPro"/>
</dbReference>
<reference evidence="8 9" key="1">
    <citation type="submission" date="2019-10" db="EMBL/GenBank/DDBJ databases">
        <title>Alkaliphilus serpentinus sp. nov. and Alkaliphilus pronyensis sp. nov., two novel anaerobic alkaliphilic species isolated from the serpentinized-hosted hydrothermal field of the Prony Bay (New Caledonia).</title>
        <authorList>
            <person name="Postec A."/>
        </authorList>
    </citation>
    <scope>NUCLEOTIDE SEQUENCE [LARGE SCALE GENOMIC DNA]</scope>
    <source>
        <strain evidence="8 9">LacV</strain>
    </source>
</reference>
<proteinExistence type="inferred from homology"/>
<comment type="function">
    <text evidence="6">Has a glutathione-disulfide oxidoreductase activity in the presence of NADPH and glutathione reductase. Reduces low molecular weight disulfides and proteins.</text>
</comment>
<evidence type="ECO:0000259" key="7">
    <source>
        <dbReference type="Pfam" id="PF00462"/>
    </source>
</evidence>
<comment type="caution">
    <text evidence="8">The sequence shown here is derived from an EMBL/GenBank/DDBJ whole genome shotgun (WGS) entry which is preliminary data.</text>
</comment>
<dbReference type="PRINTS" id="PR00160">
    <property type="entry name" value="GLUTAREDOXIN"/>
</dbReference>
<comment type="similarity">
    <text evidence="1 6">Belongs to the glutaredoxin family.</text>
</comment>
<keyword evidence="3 6" id="KW-0249">Electron transport</keyword>
<name>A0A6I0F446_9FIRM</name>
<dbReference type="Pfam" id="PF00462">
    <property type="entry name" value="Glutaredoxin"/>
    <property type="match status" value="1"/>
</dbReference>
<organism evidence="8 9">
    <name type="scientific">Alkaliphilus pronyensis</name>
    <dbReference type="NCBI Taxonomy" id="1482732"/>
    <lineage>
        <taxon>Bacteria</taxon>
        <taxon>Bacillati</taxon>
        <taxon>Bacillota</taxon>
        <taxon>Clostridia</taxon>
        <taxon>Peptostreptococcales</taxon>
        <taxon>Natronincolaceae</taxon>
        <taxon>Alkaliphilus</taxon>
    </lineage>
</organism>
<accession>A0A6I0F446</accession>
<keyword evidence="4" id="KW-1015">Disulfide bond</keyword>
<dbReference type="EMBL" id="WBZC01000032">
    <property type="protein sequence ID" value="KAB3534092.1"/>
    <property type="molecule type" value="Genomic_DNA"/>
</dbReference>
<dbReference type="GO" id="GO:0005737">
    <property type="term" value="C:cytoplasm"/>
    <property type="evidence" value="ECO:0007669"/>
    <property type="project" value="TreeGrafter"/>
</dbReference>
<dbReference type="OrthoDB" id="9795531at2"/>
<protein>
    <recommendedName>
        <fullName evidence="6">Glutaredoxin</fullName>
    </recommendedName>
</protein>
<evidence type="ECO:0000256" key="4">
    <source>
        <dbReference type="ARBA" id="ARBA00023157"/>
    </source>
</evidence>
<dbReference type="InterPro" id="IPR036249">
    <property type="entry name" value="Thioredoxin-like_sf"/>
</dbReference>
<keyword evidence="2 6" id="KW-0813">Transport</keyword>
<dbReference type="NCBIfam" id="TIGR02181">
    <property type="entry name" value="GRX_bact"/>
    <property type="match status" value="1"/>
</dbReference>